<comment type="catalytic activity">
    <reaction evidence="8">
        <text>L-seryl-[protein] + UTP = O-(5'-uridylyl)-L-seryl-[protein] + diphosphate</text>
        <dbReference type="Rhea" id="RHEA:64604"/>
        <dbReference type="Rhea" id="RHEA-COMP:9863"/>
        <dbReference type="Rhea" id="RHEA-COMP:16635"/>
        <dbReference type="ChEBI" id="CHEBI:29999"/>
        <dbReference type="ChEBI" id="CHEBI:33019"/>
        <dbReference type="ChEBI" id="CHEBI:46398"/>
        <dbReference type="ChEBI" id="CHEBI:156051"/>
    </reaction>
</comment>
<evidence type="ECO:0000256" key="4">
    <source>
        <dbReference type="ARBA" id="ARBA00022723"/>
    </source>
</evidence>
<evidence type="ECO:0000256" key="8">
    <source>
        <dbReference type="HAMAP-Rule" id="MF_00692"/>
    </source>
</evidence>
<comment type="similarity">
    <text evidence="1 8">Belongs to the SELO family.</text>
</comment>
<evidence type="ECO:0000256" key="1">
    <source>
        <dbReference type="ARBA" id="ARBA00009747"/>
    </source>
</evidence>
<comment type="catalytic activity">
    <reaction evidence="8">
        <text>L-histidyl-[protein] + UTP = N(tele)-(5'-uridylyl)-L-histidyl-[protein] + diphosphate</text>
        <dbReference type="Rhea" id="RHEA:83891"/>
        <dbReference type="Rhea" id="RHEA-COMP:9745"/>
        <dbReference type="Rhea" id="RHEA-COMP:20239"/>
        <dbReference type="ChEBI" id="CHEBI:29979"/>
        <dbReference type="ChEBI" id="CHEBI:33019"/>
        <dbReference type="ChEBI" id="CHEBI:46398"/>
        <dbReference type="ChEBI" id="CHEBI:233474"/>
    </reaction>
</comment>
<feature type="binding site" evidence="8">
    <location>
        <position position="119"/>
    </location>
    <ligand>
        <name>ATP</name>
        <dbReference type="ChEBI" id="CHEBI:30616"/>
    </ligand>
</feature>
<evidence type="ECO:0000256" key="2">
    <source>
        <dbReference type="ARBA" id="ARBA00022679"/>
    </source>
</evidence>
<feature type="binding site" evidence="8">
    <location>
        <position position="243"/>
    </location>
    <ligand>
        <name>Mg(2+)</name>
        <dbReference type="ChEBI" id="CHEBI:18420"/>
    </ligand>
</feature>
<feature type="active site" description="Proton acceptor" evidence="8">
    <location>
        <position position="242"/>
    </location>
</feature>
<comment type="catalytic activity">
    <reaction evidence="8">
        <text>L-threonyl-[protein] + ATP = 3-O-(5'-adenylyl)-L-threonyl-[protein] + diphosphate</text>
        <dbReference type="Rhea" id="RHEA:54292"/>
        <dbReference type="Rhea" id="RHEA-COMP:11060"/>
        <dbReference type="Rhea" id="RHEA-COMP:13847"/>
        <dbReference type="ChEBI" id="CHEBI:30013"/>
        <dbReference type="ChEBI" id="CHEBI:30616"/>
        <dbReference type="ChEBI" id="CHEBI:33019"/>
        <dbReference type="ChEBI" id="CHEBI:138113"/>
        <dbReference type="EC" id="2.7.7.108"/>
    </reaction>
</comment>
<gene>
    <name evidence="8" type="primary">ydiU</name>
    <name evidence="8" type="synonym">selO</name>
    <name evidence="9" type="ORF">ACFPDQ_00630</name>
</gene>
<evidence type="ECO:0000256" key="5">
    <source>
        <dbReference type="ARBA" id="ARBA00022741"/>
    </source>
</evidence>
<evidence type="ECO:0000256" key="6">
    <source>
        <dbReference type="ARBA" id="ARBA00022840"/>
    </source>
</evidence>
<keyword evidence="10" id="KW-1185">Reference proteome</keyword>
<dbReference type="EC" id="2.7.7.-" evidence="8"/>
<keyword evidence="3 8" id="KW-0548">Nucleotidyltransferase</keyword>
<dbReference type="NCBIfam" id="NF000658">
    <property type="entry name" value="PRK00029.1"/>
    <property type="match status" value="1"/>
</dbReference>
<comment type="catalytic activity">
    <reaction evidence="8">
        <text>L-seryl-[protein] + ATP = 3-O-(5'-adenylyl)-L-seryl-[protein] + diphosphate</text>
        <dbReference type="Rhea" id="RHEA:58120"/>
        <dbReference type="Rhea" id="RHEA-COMP:9863"/>
        <dbReference type="Rhea" id="RHEA-COMP:15073"/>
        <dbReference type="ChEBI" id="CHEBI:29999"/>
        <dbReference type="ChEBI" id="CHEBI:30616"/>
        <dbReference type="ChEBI" id="CHEBI:33019"/>
        <dbReference type="ChEBI" id="CHEBI:142516"/>
        <dbReference type="EC" id="2.7.7.108"/>
    </reaction>
</comment>
<feature type="binding site" evidence="8">
    <location>
        <position position="252"/>
    </location>
    <ligand>
        <name>ATP</name>
        <dbReference type="ChEBI" id="CHEBI:30616"/>
    </ligand>
</feature>
<dbReference type="InterPro" id="IPR003846">
    <property type="entry name" value="SelO"/>
</dbReference>
<dbReference type="RefSeq" id="WP_119330706.1">
    <property type="nucleotide sequence ID" value="NZ_JBHSJH010000001.1"/>
</dbReference>
<dbReference type="Proteomes" id="UP001595926">
    <property type="component" value="Unassembled WGS sequence"/>
</dbReference>
<sequence>MSYPVLEYSYIELPEEFYSSQTLENFLDAKVIIFNHKLANELGLDVSSLNEKELLGFLLGKSSKNPIAQAYAGHQFGNFTMLGDGRAALIGEYRTKSNKLFDIHLKGSGKTRYSRGGDGKAVLGPMLREYIISEAMSGFDIPTSRSLAIISTGEPIYRDGLKKGAIVVRVASSHIRVGTFQYAATLGDKELESLLDFTLRRYQIDPKDNKAKALLEYTVEKQAKLITEWERVGLIHGVMNTDNMTISGETIDFGPCAFMDEYHPDTVFSSIDRRGRYAFANQAPIAQWNLARFAESLLPLLADRTEEAIDIAQEIIEKFADLYKNSWLKMMSAKLGLVNFQSQDQEFITKLLELMAKYRLDYTNTFYDLGNDSLDVSNKLDLEQWLNSWQERIKETREESLKLMKKTNPIFIPRNHKVEQALRAAENKNDLLLFNKLLKVLQKPYDFNQDYNEYMLPPSLDEKVEQTFCGT</sequence>
<dbReference type="HAMAP" id="MF_00692">
    <property type="entry name" value="SelO"/>
    <property type="match status" value="1"/>
</dbReference>
<comment type="catalytic activity">
    <reaction evidence="8">
        <text>L-tyrosyl-[protein] + UTP = O-(5'-uridylyl)-L-tyrosyl-[protein] + diphosphate</text>
        <dbReference type="Rhea" id="RHEA:83887"/>
        <dbReference type="Rhea" id="RHEA-COMP:10136"/>
        <dbReference type="Rhea" id="RHEA-COMP:20238"/>
        <dbReference type="ChEBI" id="CHEBI:33019"/>
        <dbReference type="ChEBI" id="CHEBI:46398"/>
        <dbReference type="ChEBI" id="CHEBI:46858"/>
        <dbReference type="ChEBI" id="CHEBI:90602"/>
    </reaction>
</comment>
<feature type="binding site" evidence="8">
    <location>
        <position position="169"/>
    </location>
    <ligand>
        <name>ATP</name>
        <dbReference type="ChEBI" id="CHEBI:30616"/>
    </ligand>
</feature>
<keyword evidence="7 8" id="KW-0460">Magnesium</keyword>
<name>A0ABV9T9R6_9GAMM</name>
<organism evidence="9 10">
    <name type="scientific">Pseudofrancisella aestuarii</name>
    <dbReference type="NCBI Taxonomy" id="2670347"/>
    <lineage>
        <taxon>Bacteria</taxon>
        <taxon>Pseudomonadati</taxon>
        <taxon>Pseudomonadota</taxon>
        <taxon>Gammaproteobacteria</taxon>
        <taxon>Thiotrichales</taxon>
        <taxon>Francisellaceae</taxon>
        <taxon>Pseudofrancisella</taxon>
    </lineage>
</organism>
<comment type="cofactor">
    <cofactor evidence="8">
        <name>Mg(2+)</name>
        <dbReference type="ChEBI" id="CHEBI:18420"/>
    </cofactor>
    <cofactor evidence="8">
        <name>Mn(2+)</name>
        <dbReference type="ChEBI" id="CHEBI:29035"/>
    </cofactor>
</comment>
<evidence type="ECO:0000256" key="3">
    <source>
        <dbReference type="ARBA" id="ARBA00022695"/>
    </source>
</evidence>
<dbReference type="EC" id="2.7.7.108" evidence="8"/>
<evidence type="ECO:0000313" key="9">
    <source>
        <dbReference type="EMBL" id="MFC4891551.1"/>
    </source>
</evidence>
<dbReference type="PANTHER" id="PTHR32057:SF14">
    <property type="entry name" value="PROTEIN ADENYLYLTRANSFERASE SELO, MITOCHONDRIAL"/>
    <property type="match status" value="1"/>
</dbReference>
<feature type="binding site" evidence="8">
    <location>
        <position position="86"/>
    </location>
    <ligand>
        <name>ATP</name>
        <dbReference type="ChEBI" id="CHEBI:30616"/>
    </ligand>
</feature>
<feature type="binding site" evidence="8">
    <location>
        <position position="176"/>
    </location>
    <ligand>
        <name>ATP</name>
        <dbReference type="ChEBI" id="CHEBI:30616"/>
    </ligand>
</feature>
<reference evidence="10" key="1">
    <citation type="journal article" date="2019" name="Int. J. Syst. Evol. Microbiol.">
        <title>The Global Catalogue of Microorganisms (GCM) 10K type strain sequencing project: providing services to taxonomists for standard genome sequencing and annotation.</title>
        <authorList>
            <consortium name="The Broad Institute Genomics Platform"/>
            <consortium name="The Broad Institute Genome Sequencing Center for Infectious Disease"/>
            <person name="Wu L."/>
            <person name="Ma J."/>
        </authorList>
    </citation>
    <scope>NUCLEOTIDE SEQUENCE [LARGE SCALE GENOMIC DNA]</scope>
    <source>
        <strain evidence="10">CGMCC 1.13718</strain>
    </source>
</reference>
<keyword evidence="2 8" id="KW-0808">Transferase</keyword>
<comment type="caution">
    <text evidence="9">The sequence shown here is derived from an EMBL/GenBank/DDBJ whole genome shotgun (WGS) entry which is preliminary data.</text>
</comment>
<keyword evidence="8" id="KW-0464">Manganese</keyword>
<keyword evidence="5 8" id="KW-0547">Nucleotide-binding</keyword>
<evidence type="ECO:0000256" key="7">
    <source>
        <dbReference type="ARBA" id="ARBA00022842"/>
    </source>
</evidence>
<comment type="catalytic activity">
    <reaction evidence="8">
        <text>L-tyrosyl-[protein] + ATP = O-(5'-adenylyl)-L-tyrosyl-[protein] + diphosphate</text>
        <dbReference type="Rhea" id="RHEA:54288"/>
        <dbReference type="Rhea" id="RHEA-COMP:10136"/>
        <dbReference type="Rhea" id="RHEA-COMP:13846"/>
        <dbReference type="ChEBI" id="CHEBI:30616"/>
        <dbReference type="ChEBI" id="CHEBI:33019"/>
        <dbReference type="ChEBI" id="CHEBI:46858"/>
        <dbReference type="ChEBI" id="CHEBI:83624"/>
        <dbReference type="EC" id="2.7.7.108"/>
    </reaction>
</comment>
<keyword evidence="4 8" id="KW-0479">Metal-binding</keyword>
<protein>
    <recommendedName>
        <fullName evidence="8">Protein nucleotidyltransferase YdiU</fullName>
        <ecNumber evidence="8">2.7.7.-</ecNumber>
    </recommendedName>
    <alternativeName>
        <fullName evidence="8">Protein adenylyltransferase YdiU</fullName>
        <ecNumber evidence="8">2.7.7.108</ecNumber>
    </alternativeName>
    <alternativeName>
        <fullName evidence="8">Protein uridylyltransferase YdiU</fullName>
        <ecNumber evidence="8">2.7.7.-</ecNumber>
    </alternativeName>
</protein>
<accession>A0ABV9T9R6</accession>
<comment type="function">
    <text evidence="8">Nucleotidyltransferase involved in the post-translational modification of proteins. It can catalyze the addition of adenosine monophosphate (AMP) or uridine monophosphate (UMP) to a protein, resulting in modifications known as AMPylation and UMPylation.</text>
</comment>
<evidence type="ECO:0000313" key="10">
    <source>
        <dbReference type="Proteomes" id="UP001595926"/>
    </source>
</evidence>
<dbReference type="EMBL" id="JBHSJH010000001">
    <property type="protein sequence ID" value="MFC4891551.1"/>
    <property type="molecule type" value="Genomic_DNA"/>
</dbReference>
<dbReference type="Pfam" id="PF02696">
    <property type="entry name" value="SelO"/>
    <property type="match status" value="1"/>
</dbReference>
<dbReference type="PANTHER" id="PTHR32057">
    <property type="entry name" value="PROTEIN ADENYLYLTRANSFERASE SELO, MITOCHONDRIAL"/>
    <property type="match status" value="1"/>
</dbReference>
<proteinExistence type="inferred from homology"/>
<keyword evidence="6 8" id="KW-0067">ATP-binding</keyword>
<feature type="binding site" evidence="8">
    <location>
        <position position="118"/>
    </location>
    <ligand>
        <name>ATP</name>
        <dbReference type="ChEBI" id="CHEBI:30616"/>
    </ligand>
</feature>
<feature type="binding site" evidence="8">
    <location>
        <position position="85"/>
    </location>
    <ligand>
        <name>ATP</name>
        <dbReference type="ChEBI" id="CHEBI:30616"/>
    </ligand>
</feature>
<feature type="binding site" evidence="8">
    <location>
        <position position="106"/>
    </location>
    <ligand>
        <name>ATP</name>
        <dbReference type="ChEBI" id="CHEBI:30616"/>
    </ligand>
</feature>
<feature type="binding site" evidence="8">
    <location>
        <position position="252"/>
    </location>
    <ligand>
        <name>Mg(2+)</name>
        <dbReference type="ChEBI" id="CHEBI:18420"/>
    </ligand>
</feature>
<feature type="binding site" evidence="8">
    <location>
        <position position="83"/>
    </location>
    <ligand>
        <name>ATP</name>
        <dbReference type="ChEBI" id="CHEBI:30616"/>
    </ligand>
</feature>